<keyword evidence="3" id="KW-1185">Reference proteome</keyword>
<reference evidence="2 3" key="1">
    <citation type="journal article" date="2016" name="PLoS ONE">
        <title>Whole-Genome Sequence Analysis of Bombella intestini LMG 28161T, a Novel Acetic Acid Bacterium Isolated from the Crop of a Red-Tailed Bumble Bee, Bombus lapidarius.</title>
        <authorList>
            <person name="Li L."/>
            <person name="Illeghems K."/>
            <person name="Van Kerrebroeck S."/>
            <person name="Borremans W."/>
            <person name="Cleenwerck I."/>
            <person name="Smagghe G."/>
            <person name="De Vuyst L."/>
            <person name="Vandamme P."/>
        </authorList>
    </citation>
    <scope>NUCLEOTIDE SEQUENCE [LARGE SCALE GENOMIC DNA]</scope>
    <source>
        <strain evidence="2 3">R-52487</strain>
    </source>
</reference>
<dbReference type="RefSeq" id="WP_077396705.1">
    <property type="nucleotide sequence ID" value="NZ_JATM01000004.1"/>
</dbReference>
<dbReference type="InterPro" id="IPR036760">
    <property type="entry name" value="SspB-like_sf"/>
</dbReference>
<gene>
    <name evidence="2" type="ORF">AL01_06905</name>
</gene>
<dbReference type="Pfam" id="PF04386">
    <property type="entry name" value="SspB"/>
    <property type="match status" value="1"/>
</dbReference>
<accession>A0A1S8GNN1</accession>
<feature type="compositionally biased region" description="Polar residues" evidence="1">
    <location>
        <begin position="167"/>
        <end position="180"/>
    </location>
</feature>
<feature type="region of interest" description="Disordered" evidence="1">
    <location>
        <begin position="154"/>
        <end position="212"/>
    </location>
</feature>
<sequence length="212" mass="23371">MSDDTNGSDGFDPSMPTSLLPYDRWMEEAQRAVMLKALDHVSEHGLPGDHHFYMTFRTNVPGVDIPSRLKERYPEEMTIVLQHQFQNLTIDHTARTFSVGLSFGGIPSTLHIPLKAITAFADPHVHLVMHFTARPDVADNSAYEEENDATVAEVHTLRPLTEEPKTEATTQGPEGTASHSQSHEGAEVVSLAAFRKKPSDSEPSGAPDDRNS</sequence>
<organism evidence="2 3">
    <name type="scientific">Bombella intestini</name>
    <dbReference type="NCBI Taxonomy" id="1539051"/>
    <lineage>
        <taxon>Bacteria</taxon>
        <taxon>Pseudomonadati</taxon>
        <taxon>Pseudomonadota</taxon>
        <taxon>Alphaproteobacteria</taxon>
        <taxon>Acetobacterales</taxon>
        <taxon>Acetobacteraceae</taxon>
        <taxon>Bombella</taxon>
    </lineage>
</organism>
<dbReference type="OrthoDB" id="9800412at2"/>
<dbReference type="InterPro" id="IPR007481">
    <property type="entry name" value="SspB"/>
</dbReference>
<dbReference type="SUPFAM" id="SSF101738">
    <property type="entry name" value="SspB-like"/>
    <property type="match status" value="1"/>
</dbReference>
<protein>
    <recommendedName>
        <fullName evidence="4">Stringent starvation protein B</fullName>
    </recommendedName>
</protein>
<comment type="caution">
    <text evidence="2">The sequence shown here is derived from an EMBL/GenBank/DDBJ whole genome shotgun (WGS) entry which is preliminary data.</text>
</comment>
<evidence type="ECO:0000313" key="2">
    <source>
        <dbReference type="EMBL" id="OOL17707.1"/>
    </source>
</evidence>
<evidence type="ECO:0000256" key="1">
    <source>
        <dbReference type="SAM" id="MobiDB-lite"/>
    </source>
</evidence>
<evidence type="ECO:0008006" key="4">
    <source>
        <dbReference type="Google" id="ProtNLM"/>
    </source>
</evidence>
<proteinExistence type="predicted"/>
<dbReference type="EMBL" id="JATM01000004">
    <property type="protein sequence ID" value="OOL17707.1"/>
    <property type="molecule type" value="Genomic_DNA"/>
</dbReference>
<evidence type="ECO:0000313" key="3">
    <source>
        <dbReference type="Proteomes" id="UP000200980"/>
    </source>
</evidence>
<dbReference type="STRING" id="1539051.AL01_06905"/>
<name>A0A1S8GNN1_9PROT</name>
<dbReference type="Proteomes" id="UP000200980">
    <property type="component" value="Unassembled WGS sequence"/>
</dbReference>
<dbReference type="AlphaFoldDB" id="A0A1S8GNN1"/>
<dbReference type="Gene3D" id="2.30.30.220">
    <property type="entry name" value="SspB-like"/>
    <property type="match status" value="1"/>
</dbReference>